<evidence type="ECO:0000256" key="6">
    <source>
        <dbReference type="SAM" id="MobiDB-lite"/>
    </source>
</evidence>
<feature type="region of interest" description="Disordered" evidence="6">
    <location>
        <begin position="368"/>
        <end position="389"/>
    </location>
</feature>
<dbReference type="InterPro" id="IPR014043">
    <property type="entry name" value="Acyl_transferase_dom"/>
</dbReference>
<dbReference type="EMBL" id="MVBM01000001">
    <property type="protein sequence ID" value="OOK81645.1"/>
    <property type="molecule type" value="Genomic_DNA"/>
</dbReference>
<dbReference type="InterPro" id="IPR001227">
    <property type="entry name" value="Ac_transferase_dom_sf"/>
</dbReference>
<evidence type="ECO:0000256" key="3">
    <source>
        <dbReference type="ARBA" id="ARBA00022679"/>
    </source>
</evidence>
<dbReference type="InterPro" id="IPR050091">
    <property type="entry name" value="PKS_NRPS_Biosynth_Enz"/>
</dbReference>
<keyword evidence="3 8" id="KW-0808">Transferase</keyword>
<proteinExistence type="predicted"/>
<evidence type="ECO:0000313" key="8">
    <source>
        <dbReference type="EMBL" id="OOK81645.1"/>
    </source>
</evidence>
<comment type="caution">
    <text evidence="8">The sequence shown here is derived from an EMBL/GenBank/DDBJ whole genome shotgun (WGS) entry which is preliminary data.</text>
</comment>
<feature type="compositionally biased region" description="Polar residues" evidence="6">
    <location>
        <begin position="374"/>
        <end position="387"/>
    </location>
</feature>
<sequence length="413" mass="44865">MDNSAGLVFVFSGMGTQWWAMGRDLLNAGGIFAAEAARIDAAFQEIADWSIVAELLRPEEDSRVTSTAVAQPATFLLQVALTRELAQFGIAPSALVGHSMGEVPAAYLAGALSLHDALLVTYHRARLQATTAGTGGMLAVGLPFSELEPLLGDDTRIDVAAINGPSAVTVAGVVSELEALAQTLTDRGVFNRLLRVEVPYHSHRMDPILGELRSELAVLAPQQPKVPLYSTVTADAVTGALDADYWCANVRQPVRFADAIKTLLSAGHRAFLEIGPHPALSANIRELLLKSHEPGAAIPTLHRSQPDAESVRKTIAELYTAGALDASDLCTRVTPYFELPRYPWQRQRLRDELPEFVQMKYGTHDSYSMLGDPTLTTRPRGNSTSVGRRSLGSPIMWSTTRVCSLVWRTWMPR</sequence>
<reference evidence="8 9" key="1">
    <citation type="submission" date="2017-02" db="EMBL/GenBank/DDBJ databases">
        <title>Complete genome sequences of Mycobacterium kansasii strains isolated from rhesus macaques.</title>
        <authorList>
            <person name="Panda A."/>
            <person name="Nagaraj S."/>
            <person name="Zhao X."/>
            <person name="Tettelin H."/>
            <person name="Detolla L.J."/>
        </authorList>
    </citation>
    <scope>NUCLEOTIDE SEQUENCE [LARGE SCALE GENOMIC DNA]</scope>
    <source>
        <strain evidence="8 9">11-3813</strain>
    </source>
</reference>
<keyword evidence="4" id="KW-0511">Multifunctional enzyme</keyword>
<evidence type="ECO:0000256" key="2">
    <source>
        <dbReference type="ARBA" id="ARBA00022553"/>
    </source>
</evidence>
<evidence type="ECO:0000313" key="9">
    <source>
        <dbReference type="Proteomes" id="UP000189229"/>
    </source>
</evidence>
<dbReference type="FunFam" id="3.40.366.10:FF:000002">
    <property type="entry name" value="Probable polyketide synthase 2"/>
    <property type="match status" value="1"/>
</dbReference>
<evidence type="ECO:0000256" key="5">
    <source>
        <dbReference type="ARBA" id="ARBA00023315"/>
    </source>
</evidence>
<dbReference type="PANTHER" id="PTHR43775">
    <property type="entry name" value="FATTY ACID SYNTHASE"/>
    <property type="match status" value="1"/>
</dbReference>
<gene>
    <name evidence="8" type="ORF">BZL30_1157</name>
</gene>
<dbReference type="Gene3D" id="3.40.366.10">
    <property type="entry name" value="Malonyl-Coenzyme A Acyl Carrier Protein, domain 2"/>
    <property type="match status" value="1"/>
</dbReference>
<dbReference type="Proteomes" id="UP000189229">
    <property type="component" value="Unassembled WGS sequence"/>
</dbReference>
<dbReference type="SUPFAM" id="SSF52151">
    <property type="entry name" value="FabD/lysophospholipase-like"/>
    <property type="match status" value="1"/>
</dbReference>
<dbReference type="SUPFAM" id="SSF55048">
    <property type="entry name" value="Probable ACP-binding domain of malonyl-CoA ACP transacylase"/>
    <property type="match status" value="1"/>
</dbReference>
<evidence type="ECO:0000259" key="7">
    <source>
        <dbReference type="SMART" id="SM00827"/>
    </source>
</evidence>
<protein>
    <submittedName>
        <fullName evidence="8">Acyl transferase domain protein</fullName>
    </submittedName>
</protein>
<keyword evidence="1" id="KW-0596">Phosphopantetheine</keyword>
<evidence type="ECO:0000256" key="4">
    <source>
        <dbReference type="ARBA" id="ARBA00023268"/>
    </source>
</evidence>
<dbReference type="PANTHER" id="PTHR43775:SF37">
    <property type="entry name" value="SI:DKEY-61P9.11"/>
    <property type="match status" value="1"/>
</dbReference>
<evidence type="ECO:0000256" key="1">
    <source>
        <dbReference type="ARBA" id="ARBA00022450"/>
    </source>
</evidence>
<name>A0A1V3XR12_MYCKA</name>
<dbReference type="GO" id="GO:0004312">
    <property type="term" value="F:fatty acid synthase activity"/>
    <property type="evidence" value="ECO:0007669"/>
    <property type="project" value="TreeGrafter"/>
</dbReference>
<organism evidence="8 9">
    <name type="scientific">Mycobacterium kansasii</name>
    <dbReference type="NCBI Taxonomy" id="1768"/>
    <lineage>
        <taxon>Bacteria</taxon>
        <taxon>Bacillati</taxon>
        <taxon>Actinomycetota</taxon>
        <taxon>Actinomycetes</taxon>
        <taxon>Mycobacteriales</taxon>
        <taxon>Mycobacteriaceae</taxon>
        <taxon>Mycobacterium</taxon>
    </lineage>
</organism>
<dbReference type="GO" id="GO:0006633">
    <property type="term" value="P:fatty acid biosynthetic process"/>
    <property type="evidence" value="ECO:0007669"/>
    <property type="project" value="TreeGrafter"/>
</dbReference>
<dbReference type="InterPro" id="IPR016036">
    <property type="entry name" value="Malonyl_transacylase_ACP-bd"/>
</dbReference>
<dbReference type="SMART" id="SM00827">
    <property type="entry name" value="PKS_AT"/>
    <property type="match status" value="1"/>
</dbReference>
<dbReference type="Gene3D" id="3.30.70.3290">
    <property type="match status" value="1"/>
</dbReference>
<dbReference type="AlphaFoldDB" id="A0A1V3XR12"/>
<keyword evidence="2" id="KW-0597">Phosphoprotein</keyword>
<dbReference type="Pfam" id="PF00698">
    <property type="entry name" value="Acyl_transf_1"/>
    <property type="match status" value="1"/>
</dbReference>
<feature type="domain" description="Malonyl-CoA:ACP transacylase (MAT)" evidence="7">
    <location>
        <begin position="10"/>
        <end position="305"/>
    </location>
</feature>
<keyword evidence="5" id="KW-0012">Acyltransferase</keyword>
<dbReference type="InterPro" id="IPR016035">
    <property type="entry name" value="Acyl_Trfase/lysoPLipase"/>
</dbReference>
<accession>A0A1V3XR12</accession>